<dbReference type="EMBL" id="VSSQ01103136">
    <property type="protein sequence ID" value="MPN44196.1"/>
    <property type="molecule type" value="Genomic_DNA"/>
</dbReference>
<protein>
    <submittedName>
        <fullName evidence="1">Uncharacterized protein</fullName>
    </submittedName>
</protein>
<accession>A0A645I022</accession>
<sequence>MKQTNFEFQGTVADFKINDTNLISVLRRSSNVLRHSDLVDVSDSLFLLVNIYYDTLTYSKNTLCFQTYSKIDGKLLNERVFRNDFYIVQFNPIGIYEKNLVCLATVDNVYKLYYIPLKY</sequence>
<proteinExistence type="predicted"/>
<evidence type="ECO:0000313" key="1">
    <source>
        <dbReference type="EMBL" id="MPN44196.1"/>
    </source>
</evidence>
<name>A0A645I022_9ZZZZ</name>
<organism evidence="1">
    <name type="scientific">bioreactor metagenome</name>
    <dbReference type="NCBI Taxonomy" id="1076179"/>
    <lineage>
        <taxon>unclassified sequences</taxon>
        <taxon>metagenomes</taxon>
        <taxon>ecological metagenomes</taxon>
    </lineage>
</organism>
<reference evidence="1" key="1">
    <citation type="submission" date="2019-08" db="EMBL/GenBank/DDBJ databases">
        <authorList>
            <person name="Kucharzyk K."/>
            <person name="Murdoch R.W."/>
            <person name="Higgins S."/>
            <person name="Loffler F."/>
        </authorList>
    </citation>
    <scope>NUCLEOTIDE SEQUENCE</scope>
</reference>
<gene>
    <name evidence="1" type="ORF">SDC9_191757</name>
</gene>
<dbReference type="AlphaFoldDB" id="A0A645I022"/>
<comment type="caution">
    <text evidence="1">The sequence shown here is derived from an EMBL/GenBank/DDBJ whole genome shotgun (WGS) entry which is preliminary data.</text>
</comment>